<organism evidence="2 3">
    <name type="scientific">Niastella soli</name>
    <dbReference type="NCBI Taxonomy" id="2821487"/>
    <lineage>
        <taxon>Bacteria</taxon>
        <taxon>Pseudomonadati</taxon>
        <taxon>Bacteroidota</taxon>
        <taxon>Chitinophagia</taxon>
        <taxon>Chitinophagales</taxon>
        <taxon>Chitinophagaceae</taxon>
        <taxon>Niastella</taxon>
    </lineage>
</organism>
<evidence type="ECO:0000313" key="2">
    <source>
        <dbReference type="EMBL" id="MBO9203053.1"/>
    </source>
</evidence>
<name>A0ABS3YZ86_9BACT</name>
<sequence length="78" mass="9010">MELRFAGLSAIELRNMILDERRKFILALQFNSPLSDLEEIREQIRLLDDALSIKEKEELKIQAAENSPQVKNTNIIDA</sequence>
<protein>
    <recommendedName>
        <fullName evidence="4">50S ribosomal protein L29</fullName>
    </recommendedName>
</protein>
<reference evidence="2 3" key="1">
    <citation type="submission" date="2021-03" db="EMBL/GenBank/DDBJ databases">
        <title>Assistant Professor.</title>
        <authorList>
            <person name="Huq M.A."/>
        </authorList>
    </citation>
    <scope>NUCLEOTIDE SEQUENCE [LARGE SCALE GENOMIC DNA]</scope>
    <source>
        <strain evidence="2 3">MAH-29</strain>
    </source>
</reference>
<dbReference type="EMBL" id="JAGHKO010000005">
    <property type="protein sequence ID" value="MBO9203053.1"/>
    <property type="molecule type" value="Genomic_DNA"/>
</dbReference>
<keyword evidence="3" id="KW-1185">Reference proteome</keyword>
<evidence type="ECO:0008006" key="4">
    <source>
        <dbReference type="Google" id="ProtNLM"/>
    </source>
</evidence>
<keyword evidence="1" id="KW-0175">Coiled coil</keyword>
<proteinExistence type="predicted"/>
<comment type="caution">
    <text evidence="2">The sequence shown here is derived from an EMBL/GenBank/DDBJ whole genome shotgun (WGS) entry which is preliminary data.</text>
</comment>
<dbReference type="Proteomes" id="UP000677244">
    <property type="component" value="Unassembled WGS sequence"/>
</dbReference>
<gene>
    <name evidence="2" type="ORF">J7I42_22365</name>
</gene>
<feature type="coiled-coil region" evidence="1">
    <location>
        <begin position="37"/>
        <end position="67"/>
    </location>
</feature>
<accession>A0ABS3YZ86</accession>
<evidence type="ECO:0000256" key="1">
    <source>
        <dbReference type="SAM" id="Coils"/>
    </source>
</evidence>
<dbReference type="RefSeq" id="WP_209141108.1">
    <property type="nucleotide sequence ID" value="NZ_JAGHKO010000005.1"/>
</dbReference>
<evidence type="ECO:0000313" key="3">
    <source>
        <dbReference type="Proteomes" id="UP000677244"/>
    </source>
</evidence>